<sequence length="674" mass="70290">MVPTSGRVTITGTVTNTSDETWIDVKVYPVLPNGSLPMTTTAELEAAALAPPDLVIGERYLPISDDLGDLPPGGVAPYALRVPRSQLPDTEGVHWLGVHALGGSAEGRDAFSDGRARTFLPRVRGKKQVPTALVMQLRNRVQHASDGRVDRIDQWATTLGPEGRLHLLAEMGAAAGDRPVTWLVDPAVIGAVTDLVAGNPERLPPPTDQEGEPEGEEAEPSGSPSPTDGLSSPPVLADPVTGEPVDPSDPVTLAQLAVTGQDWLARLRTALSGKELLALPYGDVDASAASHLDPQTVVDAQTLSATEMAGLGLPAAPALASPSGYLHPDAIDSASPDTTLLVTSDAVSEVLGNRPGGPTSVVDVDGHEVVLSSAGAVAGGPGPDDRIAPVAFRQRILAEAAVRALGDREPLVVTIPTPWVTSEGSDFFSGLDADFVDLAPLSQVAADADERPLSSEDLAYPVFQQKFELDAANFTELDELVTTGSTLQQVLAEGPDVESEVRREAYAGVSYWQRPRAGEARASLARSAGWIRSTLGRITIDSPVSVTLSSATGQFPARLHNGLDRPVVVRVGAEATGGLTLELPDEVALAPGETTRLRLSATAAQGGSHTVRLFVSTVDGTPTGAATELPIRSNQVSQIIWIVIVAGGGLLFGAIGVRLFRRLRGARGRPPEAA</sequence>
<evidence type="ECO:0000313" key="4">
    <source>
        <dbReference type="Proteomes" id="UP001500575"/>
    </source>
</evidence>
<feature type="compositionally biased region" description="Acidic residues" evidence="1">
    <location>
        <begin position="209"/>
        <end position="219"/>
    </location>
</feature>
<accession>A0ABP5KSP3</accession>
<dbReference type="InterPro" id="IPR046112">
    <property type="entry name" value="DUF6049"/>
</dbReference>
<gene>
    <name evidence="3" type="ORF">GCM10009843_41660</name>
</gene>
<evidence type="ECO:0000313" key="3">
    <source>
        <dbReference type="EMBL" id="GAA2134802.1"/>
    </source>
</evidence>
<dbReference type="Pfam" id="PF19516">
    <property type="entry name" value="DUF6049"/>
    <property type="match status" value="1"/>
</dbReference>
<keyword evidence="2" id="KW-1133">Transmembrane helix</keyword>
<organism evidence="3 4">
    <name type="scientific">Nocardioides bigeumensis</name>
    <dbReference type="NCBI Taxonomy" id="433657"/>
    <lineage>
        <taxon>Bacteria</taxon>
        <taxon>Bacillati</taxon>
        <taxon>Actinomycetota</taxon>
        <taxon>Actinomycetes</taxon>
        <taxon>Propionibacteriales</taxon>
        <taxon>Nocardioidaceae</taxon>
        <taxon>Nocardioides</taxon>
    </lineage>
</organism>
<keyword evidence="4" id="KW-1185">Reference proteome</keyword>
<proteinExistence type="predicted"/>
<name>A0ABP5KSP3_9ACTN</name>
<reference evidence="4" key="1">
    <citation type="journal article" date="2019" name="Int. J. Syst. Evol. Microbiol.">
        <title>The Global Catalogue of Microorganisms (GCM) 10K type strain sequencing project: providing services to taxonomists for standard genome sequencing and annotation.</title>
        <authorList>
            <consortium name="The Broad Institute Genomics Platform"/>
            <consortium name="The Broad Institute Genome Sequencing Center for Infectious Disease"/>
            <person name="Wu L."/>
            <person name="Ma J."/>
        </authorList>
    </citation>
    <scope>NUCLEOTIDE SEQUENCE [LARGE SCALE GENOMIC DNA]</scope>
    <source>
        <strain evidence="4">JCM 16021</strain>
    </source>
</reference>
<keyword evidence="2" id="KW-0812">Transmembrane</keyword>
<evidence type="ECO:0000256" key="2">
    <source>
        <dbReference type="SAM" id="Phobius"/>
    </source>
</evidence>
<evidence type="ECO:0000256" key="1">
    <source>
        <dbReference type="SAM" id="MobiDB-lite"/>
    </source>
</evidence>
<dbReference type="Proteomes" id="UP001500575">
    <property type="component" value="Unassembled WGS sequence"/>
</dbReference>
<dbReference type="EMBL" id="BAAAQQ010000014">
    <property type="protein sequence ID" value="GAA2134802.1"/>
    <property type="molecule type" value="Genomic_DNA"/>
</dbReference>
<feature type="region of interest" description="Disordered" evidence="1">
    <location>
        <begin position="196"/>
        <end position="248"/>
    </location>
</feature>
<feature type="transmembrane region" description="Helical" evidence="2">
    <location>
        <begin position="639"/>
        <end position="660"/>
    </location>
</feature>
<protein>
    <submittedName>
        <fullName evidence="3">DUF6049 family protein</fullName>
    </submittedName>
</protein>
<keyword evidence="2" id="KW-0472">Membrane</keyword>
<comment type="caution">
    <text evidence="3">The sequence shown here is derived from an EMBL/GenBank/DDBJ whole genome shotgun (WGS) entry which is preliminary data.</text>
</comment>